<accession>A0A506VBF4</accession>
<dbReference type="RefSeq" id="WP_141175466.1">
    <property type="nucleotide sequence ID" value="NZ_JBHUFX010000013.1"/>
</dbReference>
<evidence type="ECO:0000313" key="1">
    <source>
        <dbReference type="EMBL" id="TPW43291.1"/>
    </source>
</evidence>
<evidence type="ECO:0000313" key="2">
    <source>
        <dbReference type="Proteomes" id="UP000319523"/>
    </source>
</evidence>
<dbReference type="AlphaFoldDB" id="A0A506VBF4"/>
<reference evidence="1 2" key="1">
    <citation type="submission" date="2019-06" db="EMBL/GenBank/DDBJ databases">
        <authorList>
            <person name="Yang Y."/>
        </authorList>
    </citation>
    <scope>NUCLEOTIDE SEQUENCE [LARGE SCALE GENOMIC DNA]</scope>
    <source>
        <strain evidence="1 2">BIT-26</strain>
    </source>
</reference>
<dbReference type="EMBL" id="VHQI01000003">
    <property type="protein sequence ID" value="TPW43291.1"/>
    <property type="molecule type" value="Genomic_DNA"/>
</dbReference>
<sequence length="148" mass="16414">MEGGGISDIRGAEYYLYDADAESMTISYNNTAQYGRPLDKYIVMSVAAPNITYRPGFLSPHRAKMTNIMNMVGYSQTFDGIEPISSASHPSLFSRQVADSILGEYSAEWVIPAGLLTIITDPNKTKVEQNKFYVWTIAVRWLSGDATI</sequence>
<protein>
    <submittedName>
        <fullName evidence="1">Uncharacterized protein</fullName>
    </submittedName>
</protein>
<organism evidence="1 2">
    <name type="scientific">Mixta tenebrionis</name>
    <dbReference type="NCBI Taxonomy" id="2562439"/>
    <lineage>
        <taxon>Bacteria</taxon>
        <taxon>Pseudomonadati</taxon>
        <taxon>Pseudomonadota</taxon>
        <taxon>Gammaproteobacteria</taxon>
        <taxon>Enterobacterales</taxon>
        <taxon>Erwiniaceae</taxon>
        <taxon>Mixta</taxon>
    </lineage>
</organism>
<gene>
    <name evidence="1" type="ORF">FKM52_06950</name>
</gene>
<comment type="caution">
    <text evidence="1">The sequence shown here is derived from an EMBL/GenBank/DDBJ whole genome shotgun (WGS) entry which is preliminary data.</text>
</comment>
<dbReference type="Proteomes" id="UP000319523">
    <property type="component" value="Unassembled WGS sequence"/>
</dbReference>
<proteinExistence type="predicted"/>
<name>A0A506VBF4_9GAMM</name>
<keyword evidence="2" id="KW-1185">Reference proteome</keyword>